<dbReference type="Proteomes" id="UP000701853">
    <property type="component" value="Chromosome 5"/>
</dbReference>
<dbReference type="SUPFAM" id="SSF48239">
    <property type="entry name" value="Terpenoid cyclases/Protein prenyltransferases"/>
    <property type="match status" value="2"/>
</dbReference>
<feature type="domain" description="Squalene cyclase C-terminal" evidence="4">
    <location>
        <begin position="628"/>
        <end position="772"/>
    </location>
</feature>
<dbReference type="InterPro" id="IPR032697">
    <property type="entry name" value="SQ_cyclase_N"/>
</dbReference>
<dbReference type="FunFam" id="1.50.10.20:FF:000011">
    <property type="entry name" value="Terpene cyclase/mutase family member"/>
    <property type="match status" value="1"/>
</dbReference>
<evidence type="ECO:0000313" key="7">
    <source>
        <dbReference type="Proteomes" id="UP000701853"/>
    </source>
</evidence>
<evidence type="ECO:0000256" key="3">
    <source>
        <dbReference type="RuleBase" id="RU362003"/>
    </source>
</evidence>
<dbReference type="Gene3D" id="1.50.10.20">
    <property type="match status" value="3"/>
</dbReference>
<dbReference type="GO" id="GO:0005811">
    <property type="term" value="C:lipid droplet"/>
    <property type="evidence" value="ECO:0007669"/>
    <property type="project" value="InterPro"/>
</dbReference>
<evidence type="ECO:0000256" key="1">
    <source>
        <dbReference type="ARBA" id="ARBA00009755"/>
    </source>
</evidence>
<protein>
    <recommendedName>
        <fullName evidence="3">Terpene cyclase/mutase family member</fullName>
        <ecNumber evidence="3">5.4.99.-</ecNumber>
    </recommendedName>
</protein>
<feature type="domain" description="Squalene cyclase N-terminal" evidence="5">
    <location>
        <begin position="110"/>
        <end position="356"/>
    </location>
</feature>
<dbReference type="OrthoDB" id="21502at2759"/>
<dbReference type="PANTHER" id="PTHR11764:SF85">
    <property type="entry name" value="TERPENE CYCLASE_MUTASE FAMILY MEMBER"/>
    <property type="match status" value="1"/>
</dbReference>
<feature type="domain" description="Squalene cyclase C-terminal" evidence="4">
    <location>
        <begin position="407"/>
        <end position="601"/>
    </location>
</feature>
<dbReference type="Pfam" id="PF13243">
    <property type="entry name" value="SQHop_cyclase_C"/>
    <property type="match status" value="2"/>
</dbReference>
<dbReference type="Pfam" id="PF13249">
    <property type="entry name" value="SQHop_cyclase_N"/>
    <property type="match status" value="1"/>
</dbReference>
<evidence type="ECO:0000256" key="2">
    <source>
        <dbReference type="ARBA" id="ARBA00022737"/>
    </source>
</evidence>
<keyword evidence="2" id="KW-0677">Repeat</keyword>
<gene>
    <name evidence="6" type="ORF">CXB51_012503</name>
</gene>
<evidence type="ECO:0000313" key="6">
    <source>
        <dbReference type="EMBL" id="KAG8494842.1"/>
    </source>
</evidence>
<evidence type="ECO:0000259" key="5">
    <source>
        <dbReference type="Pfam" id="PF13249"/>
    </source>
</evidence>
<proteinExistence type="inferred from homology"/>
<name>A0A8J6D157_9ROSI</name>
<dbReference type="NCBIfam" id="TIGR01787">
    <property type="entry name" value="squalene_cyclas"/>
    <property type="match status" value="1"/>
</dbReference>
<comment type="similarity">
    <text evidence="1 3">Belongs to the terpene cyclase/mutase family.</text>
</comment>
<comment type="caution">
    <text evidence="6">The sequence shown here is derived from an EMBL/GenBank/DDBJ whole genome shotgun (WGS) entry which is preliminary data.</text>
</comment>
<evidence type="ECO:0000259" key="4">
    <source>
        <dbReference type="Pfam" id="PF13243"/>
    </source>
</evidence>
<reference evidence="6 7" key="1">
    <citation type="journal article" date="2021" name="bioRxiv">
        <title>The Gossypium anomalum genome as a resource for cotton improvement and evolutionary analysis of hybrid incompatibility.</title>
        <authorList>
            <person name="Grover C.E."/>
            <person name="Yuan D."/>
            <person name="Arick M.A."/>
            <person name="Miller E.R."/>
            <person name="Hu G."/>
            <person name="Peterson D.G."/>
            <person name="Wendel J.F."/>
            <person name="Udall J.A."/>
        </authorList>
    </citation>
    <scope>NUCLEOTIDE SEQUENCE [LARGE SCALE GENOMIC DNA]</scope>
    <source>
        <strain evidence="6">JFW-Udall</strain>
        <tissue evidence="6">Leaf</tissue>
    </source>
</reference>
<keyword evidence="3" id="KW-0413">Isomerase</keyword>
<dbReference type="GO" id="GO:0016104">
    <property type="term" value="P:triterpenoid biosynthetic process"/>
    <property type="evidence" value="ECO:0007669"/>
    <property type="project" value="InterPro"/>
</dbReference>
<dbReference type="EMBL" id="JAHUZN010000005">
    <property type="protein sequence ID" value="KAG8494842.1"/>
    <property type="molecule type" value="Genomic_DNA"/>
</dbReference>
<dbReference type="InterPro" id="IPR008930">
    <property type="entry name" value="Terpenoid_cyclase/PrenylTrfase"/>
</dbReference>
<dbReference type="InterPro" id="IPR018333">
    <property type="entry name" value="Squalene_cyclase"/>
</dbReference>
<sequence length="779" mass="88605">MWRLKIAKGSVGDSGGWLRSLNNHVGRQVWEFCPESGTPEELSKVEMARQSFRDNRFHKKHSSDLLMRIQFAEEKQSVTNLPQTKLEEFEDVKEEAVMTTLRGALDFYSTIQADDGHWPGDYGGPMFLLPGLVRLNKAISDSDPSVNVEITNNRDGGWGLHIEGPSTMFGTVLNYVSLRLLGEGAEGVQGAIEKARKWILEHGSATAITSWGKMWLSVLGAYEWSGNNPLPPEVWLCPYFLPIHPGRMWCHCRMVYLPMSYLYGKKFVGPITPTILSLRKELYTVPYHEVDWNKARNACAKEDLYYPHPLVQDILWASLHYLYEPMLKHWPCKSLREKALQTVMQHIHYEDENTRYICIGPVNKVLNMLCCWVEDPYSESFKLHLPRILDYLWIAEDGMKMQGYNGSQFWDTAFAIQAIISTSLADEYGSVLRKAHDFLKYSQVLEDCSGDLNFWYRHISKGAWPFSTADHGWPISDCTSEGLKAALLLSTLPAATAGEPLNVIRLYDAVNVILSLQNADGGFATYELTRSYQWLELINPAETFGDIVIDYPYVECTSAAIQALASFKKLYPEHRTEEIQNCIGRAVEFIEKMQAEDGSWFVYILLLKNLHFAVILKLLVLSNGDFDRYGSWGICFSYAGWFGIKGLSAAGRTYKNSSHIRKACDFFLSKELVTGGWGESYLSCQNKVYTNLEGNRPHIVNTSWTMLALIEAGQAERDPTPLHRAARILINSQMEDGDFPQEEIMGVFNKNCMISYSAYRNIFPIWALGEYHCRVLQAP</sequence>
<keyword evidence="7" id="KW-1185">Reference proteome</keyword>
<dbReference type="AlphaFoldDB" id="A0A8J6D157"/>
<organism evidence="6 7">
    <name type="scientific">Gossypium anomalum</name>
    <dbReference type="NCBI Taxonomy" id="47600"/>
    <lineage>
        <taxon>Eukaryota</taxon>
        <taxon>Viridiplantae</taxon>
        <taxon>Streptophyta</taxon>
        <taxon>Embryophyta</taxon>
        <taxon>Tracheophyta</taxon>
        <taxon>Spermatophyta</taxon>
        <taxon>Magnoliopsida</taxon>
        <taxon>eudicotyledons</taxon>
        <taxon>Gunneridae</taxon>
        <taxon>Pentapetalae</taxon>
        <taxon>rosids</taxon>
        <taxon>malvids</taxon>
        <taxon>Malvales</taxon>
        <taxon>Malvaceae</taxon>
        <taxon>Malvoideae</taxon>
        <taxon>Gossypium</taxon>
    </lineage>
</organism>
<dbReference type="InterPro" id="IPR032696">
    <property type="entry name" value="SQ_cyclase_C"/>
</dbReference>
<dbReference type="GO" id="GO:0031559">
    <property type="term" value="F:oxidosqualene cyclase activity"/>
    <property type="evidence" value="ECO:0007669"/>
    <property type="project" value="UniProtKB-ARBA"/>
</dbReference>
<dbReference type="EC" id="5.4.99.-" evidence="3"/>
<accession>A0A8J6D157</accession>
<dbReference type="PANTHER" id="PTHR11764">
    <property type="entry name" value="TERPENE CYCLASE/MUTASE FAMILY MEMBER"/>
    <property type="match status" value="1"/>
</dbReference>
<dbReference type="CDD" id="cd02892">
    <property type="entry name" value="SQCY_1"/>
    <property type="match status" value="1"/>
</dbReference>